<dbReference type="InterPro" id="IPR038008">
    <property type="entry name" value="Jag_KH"/>
</dbReference>
<dbReference type="HAMAP" id="MF_00867">
    <property type="entry name" value="KhpB"/>
    <property type="match status" value="1"/>
</dbReference>
<dbReference type="InterPro" id="IPR001374">
    <property type="entry name" value="R3H_dom"/>
</dbReference>
<dbReference type="NCBIfam" id="NF041568">
    <property type="entry name" value="Jag_EloR"/>
    <property type="match status" value="1"/>
</dbReference>
<evidence type="ECO:0000256" key="6">
    <source>
        <dbReference type="HAMAP-Rule" id="MF_00867"/>
    </source>
</evidence>
<dbReference type="SMART" id="SM00393">
    <property type="entry name" value="R3H"/>
    <property type="match status" value="1"/>
</dbReference>
<comment type="function">
    <text evidence="6">A probable RNA chaperone. Forms a complex with KhpA which binds to cellular RNA and controls its expression. Plays a role in peptidoglycan (PG) homeostasis and cell length regulation.</text>
</comment>
<keyword evidence="1 6" id="KW-0963">Cytoplasm</keyword>
<dbReference type="CDD" id="cd02414">
    <property type="entry name" value="KH-II_Jag"/>
    <property type="match status" value="1"/>
</dbReference>
<name>A0AA43ZRS8_9LACT</name>
<dbReference type="PANTHER" id="PTHR35800">
    <property type="entry name" value="PROTEIN JAG"/>
    <property type="match status" value="1"/>
</dbReference>
<reference evidence="8" key="1">
    <citation type="submission" date="2023-07" db="EMBL/GenBank/DDBJ databases">
        <title>Between Cages and Wild: Unraveling the Impact of Captivity on Animal Microbiomes and Antimicrobial Resistance.</title>
        <authorList>
            <person name="Schmartz G.P."/>
            <person name="Rehner J."/>
            <person name="Schuff M.J."/>
            <person name="Becker S.L."/>
            <person name="Kravczyk M."/>
            <person name="Gurevich A."/>
            <person name="Francke R."/>
            <person name="Mueller R."/>
            <person name="Keller V."/>
            <person name="Keller A."/>
        </authorList>
    </citation>
    <scope>NUCLEOTIDE SEQUENCE</scope>
    <source>
        <strain evidence="8">S39M_St_73</strain>
    </source>
</reference>
<organism evidence="8 9">
    <name type="scientific">Atopococcus tabaci</name>
    <dbReference type="NCBI Taxonomy" id="269774"/>
    <lineage>
        <taxon>Bacteria</taxon>
        <taxon>Bacillati</taxon>
        <taxon>Bacillota</taxon>
        <taxon>Bacilli</taxon>
        <taxon>Lactobacillales</taxon>
        <taxon>Carnobacteriaceae</taxon>
        <taxon>Atopococcus</taxon>
    </lineage>
</organism>
<evidence type="ECO:0000256" key="2">
    <source>
        <dbReference type="ARBA" id="ARBA00022884"/>
    </source>
</evidence>
<evidence type="ECO:0000256" key="5">
    <source>
        <dbReference type="ARBA" id="ARBA00023316"/>
    </source>
</evidence>
<dbReference type="SUPFAM" id="SSF82708">
    <property type="entry name" value="R3H domain"/>
    <property type="match status" value="1"/>
</dbReference>
<dbReference type="InterPro" id="IPR038247">
    <property type="entry name" value="Jag_N_dom_sf"/>
</dbReference>
<dbReference type="InterPro" id="IPR015946">
    <property type="entry name" value="KH_dom-like_a/b"/>
</dbReference>
<keyword evidence="4 6" id="KW-0143">Chaperone</keyword>
<evidence type="ECO:0000256" key="3">
    <source>
        <dbReference type="ARBA" id="ARBA00022960"/>
    </source>
</evidence>
<dbReference type="Pfam" id="PF13083">
    <property type="entry name" value="KH_KhpA-B"/>
    <property type="match status" value="1"/>
</dbReference>
<dbReference type="GO" id="GO:0009252">
    <property type="term" value="P:peptidoglycan biosynthetic process"/>
    <property type="evidence" value="ECO:0007669"/>
    <property type="project" value="UniProtKB-UniRule"/>
</dbReference>
<keyword evidence="2 6" id="KW-0694">RNA-binding</keyword>
<dbReference type="CDD" id="cd02644">
    <property type="entry name" value="R3H_jag"/>
    <property type="match status" value="1"/>
</dbReference>
<evidence type="ECO:0000256" key="1">
    <source>
        <dbReference type="ARBA" id="ARBA00022490"/>
    </source>
</evidence>
<dbReference type="Pfam" id="PF01424">
    <property type="entry name" value="R3H"/>
    <property type="match status" value="1"/>
</dbReference>
<dbReference type="Gene3D" id="3.30.30.80">
    <property type="entry name" value="probable RNA-binding protein from clostridium symbiosum atcc 14940"/>
    <property type="match status" value="1"/>
</dbReference>
<dbReference type="Gene3D" id="3.30.300.20">
    <property type="match status" value="1"/>
</dbReference>
<dbReference type="Proteomes" id="UP001171751">
    <property type="component" value="Unassembled WGS sequence"/>
</dbReference>
<dbReference type="PROSITE" id="PS51061">
    <property type="entry name" value="R3H"/>
    <property type="match status" value="1"/>
</dbReference>
<sequence>MKKFTAQATTVEEAVDIALSALKITREESNIVIEEEGRKGFLGIGQKDAVVTVSVKESNEVSPIEELNLLSKNDSVDGATLKEETTVLTEPLEDISSVASPQAVSREQKTEEISQLSEEDINISEDDINSIDEQAIHDAEKYIQTIGRKLGAEDIEVSIYRELESVYFDLETDKPGIIIGRHGKVLDAIHTLTQILLRNRAYSKLNARLDAENYRGRKEESLKSLAERAADKVIATQQPEILEAMPAKERKIIHRILSANSAVVTHSEGEEPERYLVIESAQK</sequence>
<protein>
    <recommendedName>
        <fullName evidence="6">RNA-binding protein KhpB</fullName>
    </recommendedName>
    <alternativeName>
        <fullName evidence="6">RNA-binding protein EloR</fullName>
    </alternativeName>
</protein>
<dbReference type="SMART" id="SM01245">
    <property type="entry name" value="Jag_N"/>
    <property type="match status" value="1"/>
</dbReference>
<evidence type="ECO:0000313" key="8">
    <source>
        <dbReference type="EMBL" id="MDO5457485.1"/>
    </source>
</evidence>
<dbReference type="InterPro" id="IPR036867">
    <property type="entry name" value="R3H_dom_sf"/>
</dbReference>
<dbReference type="GO" id="GO:0005737">
    <property type="term" value="C:cytoplasm"/>
    <property type="evidence" value="ECO:0007669"/>
    <property type="project" value="UniProtKB-SubCell"/>
</dbReference>
<comment type="caution">
    <text evidence="8">The sequence shown here is derived from an EMBL/GenBank/DDBJ whole genome shotgun (WGS) entry which is preliminary data.</text>
</comment>
<keyword evidence="3 6" id="KW-0133">Cell shape</keyword>
<dbReference type="InterPro" id="IPR032782">
    <property type="entry name" value="KhpB_N"/>
</dbReference>
<accession>A0AA43ZRS8</accession>
<dbReference type="AlphaFoldDB" id="A0AA43ZRS8"/>
<dbReference type="GO" id="GO:0071555">
    <property type="term" value="P:cell wall organization"/>
    <property type="evidence" value="ECO:0007669"/>
    <property type="project" value="UniProtKB-KW"/>
</dbReference>
<evidence type="ECO:0000256" key="4">
    <source>
        <dbReference type="ARBA" id="ARBA00023186"/>
    </source>
</evidence>
<dbReference type="InterPro" id="IPR034079">
    <property type="entry name" value="R3H_KhpB"/>
</dbReference>
<evidence type="ECO:0000259" key="7">
    <source>
        <dbReference type="PROSITE" id="PS51061"/>
    </source>
</evidence>
<dbReference type="Pfam" id="PF14804">
    <property type="entry name" value="Jag_N"/>
    <property type="match status" value="1"/>
</dbReference>
<proteinExistence type="inferred from homology"/>
<dbReference type="GO" id="GO:0003723">
    <property type="term" value="F:RNA binding"/>
    <property type="evidence" value="ECO:0007669"/>
    <property type="project" value="UniProtKB-UniRule"/>
</dbReference>
<keyword evidence="5 6" id="KW-0961">Cell wall biogenesis/degradation</keyword>
<dbReference type="PANTHER" id="PTHR35800:SF1">
    <property type="entry name" value="RNA-BINDING PROTEIN KHPB"/>
    <property type="match status" value="1"/>
</dbReference>
<gene>
    <name evidence="8" type="primary">jag</name>
    <name evidence="6" type="synonym">eloR</name>
    <name evidence="6" type="synonym">khpB</name>
    <name evidence="8" type="ORF">Q4F26_03985</name>
</gene>
<dbReference type="InterPro" id="IPR039247">
    <property type="entry name" value="KhpB"/>
</dbReference>
<evidence type="ECO:0000313" key="9">
    <source>
        <dbReference type="Proteomes" id="UP001171751"/>
    </source>
</evidence>
<comment type="similarity">
    <text evidence="6">Belongs to the KhpB RNA-binding protein family.</text>
</comment>
<comment type="caution">
    <text evidence="6">Lacks conserved residue(s) required for the propagation of feature annotation.</text>
</comment>
<comment type="domain">
    <text evidence="6">Has an N-terminal Jag-N domain and 2 RNA-binding domains (KH and R3H).</text>
</comment>
<comment type="subcellular location">
    <subcellularLocation>
        <location evidence="6">Cytoplasm</location>
    </subcellularLocation>
</comment>
<dbReference type="GO" id="GO:0008360">
    <property type="term" value="P:regulation of cell shape"/>
    <property type="evidence" value="ECO:0007669"/>
    <property type="project" value="UniProtKB-KW"/>
</dbReference>
<keyword evidence="9" id="KW-1185">Reference proteome</keyword>
<comment type="subunit">
    <text evidence="6">Forms a complex with KhpA.</text>
</comment>
<dbReference type="Gene3D" id="3.30.1370.50">
    <property type="entry name" value="R3H-like domain"/>
    <property type="match status" value="1"/>
</dbReference>
<dbReference type="EMBL" id="JAUNQW010000012">
    <property type="protein sequence ID" value="MDO5457485.1"/>
    <property type="molecule type" value="Genomic_DNA"/>
</dbReference>
<feature type="domain" description="R3H" evidence="7">
    <location>
        <begin position="216"/>
        <end position="282"/>
    </location>
</feature>